<dbReference type="EMBL" id="JARK01001606">
    <property type="protein sequence ID" value="EYB87002.1"/>
    <property type="molecule type" value="Genomic_DNA"/>
</dbReference>
<gene>
    <name evidence="1" type="primary">Acey_s0270.g876</name>
    <name evidence="1" type="ORF">Y032_0270g876</name>
</gene>
<sequence length="83" mass="9645">MGCRMIGKKINRPAFHHFFRRAITYLDAFFFGKDLRRVSEITSSTELLVLCPRTENTRKLTDQGCRACCLQAHVFALKPLLER</sequence>
<organism evidence="1 2">
    <name type="scientific">Ancylostoma ceylanicum</name>
    <dbReference type="NCBI Taxonomy" id="53326"/>
    <lineage>
        <taxon>Eukaryota</taxon>
        <taxon>Metazoa</taxon>
        <taxon>Ecdysozoa</taxon>
        <taxon>Nematoda</taxon>
        <taxon>Chromadorea</taxon>
        <taxon>Rhabditida</taxon>
        <taxon>Rhabditina</taxon>
        <taxon>Rhabditomorpha</taxon>
        <taxon>Strongyloidea</taxon>
        <taxon>Ancylostomatidae</taxon>
        <taxon>Ancylostomatinae</taxon>
        <taxon>Ancylostoma</taxon>
    </lineage>
</organism>
<dbReference type="AlphaFoldDB" id="A0A016S9H8"/>
<keyword evidence="2" id="KW-1185">Reference proteome</keyword>
<reference evidence="2" key="1">
    <citation type="journal article" date="2015" name="Nat. Genet.">
        <title>The genome and transcriptome of the zoonotic hookworm Ancylostoma ceylanicum identify infection-specific gene families.</title>
        <authorList>
            <person name="Schwarz E.M."/>
            <person name="Hu Y."/>
            <person name="Antoshechkin I."/>
            <person name="Miller M.M."/>
            <person name="Sternberg P.W."/>
            <person name="Aroian R.V."/>
        </authorList>
    </citation>
    <scope>NUCLEOTIDE SEQUENCE</scope>
    <source>
        <strain evidence="2">HY135</strain>
    </source>
</reference>
<evidence type="ECO:0000313" key="1">
    <source>
        <dbReference type="EMBL" id="EYB87002.1"/>
    </source>
</evidence>
<accession>A0A016S9H8</accession>
<evidence type="ECO:0000313" key="2">
    <source>
        <dbReference type="Proteomes" id="UP000024635"/>
    </source>
</evidence>
<comment type="caution">
    <text evidence="1">The sequence shown here is derived from an EMBL/GenBank/DDBJ whole genome shotgun (WGS) entry which is preliminary data.</text>
</comment>
<protein>
    <submittedName>
        <fullName evidence="1">Uncharacterized protein</fullName>
    </submittedName>
</protein>
<name>A0A016S9H8_9BILA</name>
<dbReference type="Proteomes" id="UP000024635">
    <property type="component" value="Unassembled WGS sequence"/>
</dbReference>
<proteinExistence type="predicted"/>